<dbReference type="Gene3D" id="2.80.10.50">
    <property type="match status" value="1"/>
</dbReference>
<dbReference type="InterPro" id="IPR032421">
    <property type="entry name" value="PMT_4TMC"/>
</dbReference>
<dbReference type="PANTHER" id="PTHR10050">
    <property type="entry name" value="DOLICHYL-PHOSPHATE-MANNOSE--PROTEIN MANNOSYLTRANSFERASE"/>
    <property type="match status" value="1"/>
</dbReference>
<protein>
    <recommendedName>
        <fullName evidence="12">Protein O-mannosyl-transferase 2</fullName>
        <ecNumber evidence="4">2.4.1.109</ecNumber>
    </recommendedName>
</protein>
<evidence type="ECO:0000313" key="18">
    <source>
        <dbReference type="RefSeq" id="XP_046594290.1"/>
    </source>
</evidence>
<accession>A0ABM3G220</accession>
<feature type="transmembrane region" description="Helical" evidence="15">
    <location>
        <begin position="279"/>
        <end position="312"/>
    </location>
</feature>
<keyword evidence="5" id="KW-0328">Glycosyltransferase</keyword>
<keyword evidence="9" id="KW-0256">Endoplasmic reticulum</keyword>
<comment type="similarity">
    <text evidence="3">Belongs to the glycosyltransferase 39 family.</text>
</comment>
<evidence type="ECO:0000256" key="10">
    <source>
        <dbReference type="ARBA" id="ARBA00022989"/>
    </source>
</evidence>
<sequence>MRWPSGDLGVYILQSTVHVTAATGAASLKVGEVVLRYLHRQNTSEYQLQLVLRRKCCNLLVLRTYYEHRLSLEMVEEISSKSVKTAKIVPKFKQTGETNIMKTVEDKPLIWWLIFILILIATVTTRFYKVTEPDHVCWDETHFGKMGSWYINRTFFFDVHPPLGKMLIGLSGYLTGYNGSFPFEKPGDKYEDTKYIGMRVFCTMLGATIVPLAFLTVWELTQSLPSSVYAATFILCDVGLLTLNQYILLDPILLCFMMCALWGMSRIGSLQHQPFTFSWWGWMSFTGMALACSISVKFVGLFIVLLVGLYTLHELWRELGDLSKPVMNAVKHLLARTLCLIVLPVIVYVLFFYIHLVVLNKSGNGDGFYSSGFQSQLEGNSLHNATMPRHLAYGAIITLKNHRTGGGYLHSHWHLYPEGMGARQQQITTYSHKDDNNRWLVKKFDTNVLPPDNVLVKHGDLIRLEHIVTRRNLHSHKEVAPISKKHYQVTGYGENGTGDANDVWKVLIVNGKEDDIVETVTSKLKFVHYLHHCALTSSGKTLPKWAYSQQEVSCNPNMRDKNSMWNIEDNIFAKLPNVSFQVYAPGFLERFLESHAVMLQGNSDLKPKEGEVTSRPWQWPINYRTHATEKKGQFFSGSKNRIYLLGNPIIWWGNIAFLIFFSLAYLFASVQEQRGYLQDPDILYRRRRTLEAGMWMFTGWLLHYVPFWAMGRILYFHHYFPALLFSCMLTGITLNYILETIPTFVPGMIGHTIYHSTVGLVLSGTVYSFLFFFSFYLFSPLAYGMDGPSASHPESPLHPLRWMDSWEF</sequence>
<evidence type="ECO:0000256" key="14">
    <source>
        <dbReference type="ARBA" id="ARBA00045102"/>
    </source>
</evidence>
<dbReference type="InterPro" id="IPR003342">
    <property type="entry name" value="ArnT-like_N"/>
</dbReference>
<dbReference type="InterPro" id="IPR027005">
    <property type="entry name" value="PMT-like"/>
</dbReference>
<evidence type="ECO:0000256" key="5">
    <source>
        <dbReference type="ARBA" id="ARBA00022676"/>
    </source>
</evidence>
<evidence type="ECO:0000256" key="6">
    <source>
        <dbReference type="ARBA" id="ARBA00022679"/>
    </source>
</evidence>
<evidence type="ECO:0000256" key="12">
    <source>
        <dbReference type="ARBA" id="ARBA00039583"/>
    </source>
</evidence>
<dbReference type="GeneID" id="107227108"/>
<keyword evidence="6" id="KW-0808">Transferase</keyword>
<keyword evidence="7 15" id="KW-0812">Transmembrane</keyword>
<keyword evidence="10 15" id="KW-1133">Transmembrane helix</keyword>
<evidence type="ECO:0000256" key="15">
    <source>
        <dbReference type="SAM" id="Phobius"/>
    </source>
</evidence>
<feature type="domain" description="MIR" evidence="16">
    <location>
        <begin position="453"/>
        <end position="509"/>
    </location>
</feature>
<evidence type="ECO:0000256" key="2">
    <source>
        <dbReference type="ARBA" id="ARBA00004922"/>
    </source>
</evidence>
<feature type="transmembrane region" description="Helical" evidence="15">
    <location>
        <begin position="224"/>
        <end position="241"/>
    </location>
</feature>
<evidence type="ECO:0000256" key="7">
    <source>
        <dbReference type="ARBA" id="ARBA00022692"/>
    </source>
</evidence>
<dbReference type="Proteomes" id="UP000829291">
    <property type="component" value="Chromosome 4"/>
</dbReference>
<dbReference type="CDD" id="cd23282">
    <property type="entry name" value="beta-trefoil_MIR_POMT2"/>
    <property type="match status" value="1"/>
</dbReference>
<feature type="transmembrane region" description="Helical" evidence="15">
    <location>
        <begin position="109"/>
        <end position="128"/>
    </location>
</feature>
<comment type="catalytic activity">
    <reaction evidence="13">
        <text>a di-trans,poly-cis-dolichyl beta-D-mannosyl phosphate + L-threonyl-[protein] = 3-O-(alpha-D-mannosyl)-L-threonyl-[protein] + a di-trans,poly-cis-dolichyl phosphate + H(+)</text>
        <dbReference type="Rhea" id="RHEA:53396"/>
        <dbReference type="Rhea" id="RHEA-COMP:11060"/>
        <dbReference type="Rhea" id="RHEA-COMP:13547"/>
        <dbReference type="Rhea" id="RHEA-COMP:19498"/>
        <dbReference type="Rhea" id="RHEA-COMP:19501"/>
        <dbReference type="ChEBI" id="CHEBI:15378"/>
        <dbReference type="ChEBI" id="CHEBI:30013"/>
        <dbReference type="ChEBI" id="CHEBI:57683"/>
        <dbReference type="ChEBI" id="CHEBI:58211"/>
        <dbReference type="ChEBI" id="CHEBI:137323"/>
        <dbReference type="EC" id="2.4.1.109"/>
    </reaction>
</comment>
<evidence type="ECO:0000256" key="13">
    <source>
        <dbReference type="ARBA" id="ARBA00045085"/>
    </source>
</evidence>
<organism evidence="17 18">
    <name type="scientific">Neodiprion lecontei</name>
    <name type="common">Redheaded pine sawfly</name>
    <dbReference type="NCBI Taxonomy" id="441921"/>
    <lineage>
        <taxon>Eukaryota</taxon>
        <taxon>Metazoa</taxon>
        <taxon>Ecdysozoa</taxon>
        <taxon>Arthropoda</taxon>
        <taxon>Hexapoda</taxon>
        <taxon>Insecta</taxon>
        <taxon>Pterygota</taxon>
        <taxon>Neoptera</taxon>
        <taxon>Endopterygota</taxon>
        <taxon>Hymenoptera</taxon>
        <taxon>Tenthredinoidea</taxon>
        <taxon>Diprionidae</taxon>
        <taxon>Diprioninae</taxon>
        <taxon>Neodiprion</taxon>
    </lineage>
</organism>
<proteinExistence type="inferred from homology"/>
<feature type="domain" description="MIR" evidence="16">
    <location>
        <begin position="388"/>
        <end position="444"/>
    </location>
</feature>
<feature type="transmembrane region" description="Helical" evidence="15">
    <location>
        <begin position="758"/>
        <end position="778"/>
    </location>
</feature>
<comment type="subcellular location">
    <subcellularLocation>
        <location evidence="1">Endoplasmic reticulum membrane</location>
        <topology evidence="1">Multi-pass membrane protein</topology>
    </subcellularLocation>
</comment>
<dbReference type="Pfam" id="PF16192">
    <property type="entry name" value="PMT_4TMC"/>
    <property type="match status" value="1"/>
</dbReference>
<feature type="transmembrane region" description="Helical" evidence="15">
    <location>
        <begin position="196"/>
        <end position="218"/>
    </location>
</feature>
<feature type="transmembrane region" description="Helical" evidence="15">
    <location>
        <begin position="719"/>
        <end position="738"/>
    </location>
</feature>
<reference evidence="18" key="1">
    <citation type="submission" date="2025-08" db="UniProtKB">
        <authorList>
            <consortium name="RefSeq"/>
        </authorList>
    </citation>
    <scope>IDENTIFICATION</scope>
    <source>
        <tissue evidence="18">Thorax and Abdomen</tissue>
    </source>
</reference>
<dbReference type="InterPro" id="IPR016093">
    <property type="entry name" value="MIR_motif"/>
</dbReference>
<dbReference type="InterPro" id="IPR036300">
    <property type="entry name" value="MIR_dom_sf"/>
</dbReference>
<dbReference type="PROSITE" id="PS50919">
    <property type="entry name" value="MIR"/>
    <property type="match status" value="3"/>
</dbReference>
<feature type="transmembrane region" description="Helical" evidence="15">
    <location>
        <begin position="649"/>
        <end position="668"/>
    </location>
</feature>
<name>A0ABM3G220_NEOLC</name>
<dbReference type="EC" id="2.4.1.109" evidence="4"/>
<feature type="transmembrane region" description="Helical" evidence="15">
    <location>
        <begin position="248"/>
        <end position="267"/>
    </location>
</feature>
<evidence type="ECO:0000313" key="17">
    <source>
        <dbReference type="Proteomes" id="UP000829291"/>
    </source>
</evidence>
<dbReference type="Pfam" id="PF02815">
    <property type="entry name" value="MIR"/>
    <property type="match status" value="1"/>
</dbReference>
<keyword evidence="11 15" id="KW-0472">Membrane</keyword>
<evidence type="ECO:0000256" key="9">
    <source>
        <dbReference type="ARBA" id="ARBA00022824"/>
    </source>
</evidence>
<evidence type="ECO:0000259" key="16">
    <source>
        <dbReference type="PROSITE" id="PS50919"/>
    </source>
</evidence>
<keyword evidence="17" id="KW-1185">Reference proteome</keyword>
<dbReference type="SUPFAM" id="SSF82109">
    <property type="entry name" value="MIR domain"/>
    <property type="match status" value="1"/>
</dbReference>
<feature type="transmembrane region" description="Helical" evidence="15">
    <location>
        <begin position="689"/>
        <end position="707"/>
    </location>
</feature>
<evidence type="ECO:0000256" key="4">
    <source>
        <dbReference type="ARBA" id="ARBA00012839"/>
    </source>
</evidence>
<dbReference type="Pfam" id="PF02366">
    <property type="entry name" value="PMT"/>
    <property type="match status" value="1"/>
</dbReference>
<evidence type="ECO:0000256" key="1">
    <source>
        <dbReference type="ARBA" id="ARBA00004477"/>
    </source>
</evidence>
<evidence type="ECO:0000256" key="8">
    <source>
        <dbReference type="ARBA" id="ARBA00022737"/>
    </source>
</evidence>
<feature type="domain" description="MIR" evidence="16">
    <location>
        <begin position="514"/>
        <end position="570"/>
    </location>
</feature>
<keyword evidence="8" id="KW-0677">Repeat</keyword>
<evidence type="ECO:0000256" key="3">
    <source>
        <dbReference type="ARBA" id="ARBA00007222"/>
    </source>
</evidence>
<feature type="transmembrane region" description="Helical" evidence="15">
    <location>
        <begin position="333"/>
        <end position="354"/>
    </location>
</feature>
<gene>
    <name evidence="18" type="primary">LOC107227108</name>
</gene>
<dbReference type="PANTHER" id="PTHR10050:SF46">
    <property type="entry name" value="PROTEIN O-MANNOSYL-TRANSFERASE 2"/>
    <property type="match status" value="1"/>
</dbReference>
<dbReference type="SMART" id="SM00472">
    <property type="entry name" value="MIR"/>
    <property type="match status" value="3"/>
</dbReference>
<comment type="catalytic activity">
    <reaction evidence="14">
        <text>a di-trans,poly-cis-dolichyl beta-D-mannosyl phosphate + L-seryl-[protein] = 3-O-(alpha-D-mannosyl)-L-seryl-[protein] + a di-trans,poly-cis-dolichyl phosphate + H(+)</text>
        <dbReference type="Rhea" id="RHEA:17377"/>
        <dbReference type="Rhea" id="RHEA-COMP:9863"/>
        <dbReference type="Rhea" id="RHEA-COMP:13546"/>
        <dbReference type="Rhea" id="RHEA-COMP:19498"/>
        <dbReference type="Rhea" id="RHEA-COMP:19501"/>
        <dbReference type="ChEBI" id="CHEBI:15378"/>
        <dbReference type="ChEBI" id="CHEBI:29999"/>
        <dbReference type="ChEBI" id="CHEBI:57683"/>
        <dbReference type="ChEBI" id="CHEBI:58211"/>
        <dbReference type="ChEBI" id="CHEBI:137321"/>
        <dbReference type="EC" id="2.4.1.109"/>
    </reaction>
</comment>
<dbReference type="RefSeq" id="XP_046594290.1">
    <property type="nucleotide sequence ID" value="XM_046738334.1"/>
</dbReference>
<comment type="pathway">
    <text evidence="2">Protein modification; protein glycosylation.</text>
</comment>
<evidence type="ECO:0000256" key="11">
    <source>
        <dbReference type="ARBA" id="ARBA00023136"/>
    </source>
</evidence>